<feature type="signal peptide" evidence="1">
    <location>
        <begin position="1"/>
        <end position="17"/>
    </location>
</feature>
<name>A0A3A8NBT7_9BACT</name>
<keyword evidence="3" id="KW-1185">Reference proteome</keyword>
<dbReference type="AlphaFoldDB" id="A0A3A8NBT7"/>
<sequence length="201" mass="21423">MAALLLGVMTGALPAQAGAPREAPGCDFRWECQLGTHAFSVSFDSESDDCTEDDMRVSVDVAGRRSGLSLKKAWYSSISNIANGESICSLPGEAPARAGPVSAFAVGPQQALVFFTTSGRPGYDSVGVMLLDVATGKLLDARQGLGESKEPTVAVLKTRTGFKLRLVKEHLPEVRCDCSAAFADAWMSVEVVNSHIKIRWM</sequence>
<feature type="chain" id="PRO_5017183190" evidence="1">
    <location>
        <begin position="18"/>
        <end position="201"/>
    </location>
</feature>
<gene>
    <name evidence="2" type="ORF">D7V93_39165</name>
</gene>
<evidence type="ECO:0000313" key="3">
    <source>
        <dbReference type="Proteomes" id="UP000272888"/>
    </source>
</evidence>
<protein>
    <submittedName>
        <fullName evidence="2">Uncharacterized protein</fullName>
    </submittedName>
</protein>
<evidence type="ECO:0000256" key="1">
    <source>
        <dbReference type="SAM" id="SignalP"/>
    </source>
</evidence>
<accession>A0A3A8NBT7</accession>
<reference evidence="3" key="1">
    <citation type="submission" date="2018-09" db="EMBL/GenBank/DDBJ databases">
        <authorList>
            <person name="Livingstone P.G."/>
            <person name="Whitworth D.E."/>
        </authorList>
    </citation>
    <scope>NUCLEOTIDE SEQUENCE [LARGE SCALE GENOMIC DNA]</scope>
    <source>
        <strain evidence="3">CA051B</strain>
    </source>
</reference>
<keyword evidence="1" id="KW-0732">Signal</keyword>
<dbReference type="Proteomes" id="UP000272888">
    <property type="component" value="Unassembled WGS sequence"/>
</dbReference>
<dbReference type="EMBL" id="RAWB01000734">
    <property type="protein sequence ID" value="RKH40910.1"/>
    <property type="molecule type" value="Genomic_DNA"/>
</dbReference>
<comment type="caution">
    <text evidence="2">The sequence shown here is derived from an EMBL/GenBank/DDBJ whole genome shotgun (WGS) entry which is preliminary data.</text>
</comment>
<organism evidence="2 3">
    <name type="scientific">Corallococcus llansteffanensis</name>
    <dbReference type="NCBI Taxonomy" id="2316731"/>
    <lineage>
        <taxon>Bacteria</taxon>
        <taxon>Pseudomonadati</taxon>
        <taxon>Myxococcota</taxon>
        <taxon>Myxococcia</taxon>
        <taxon>Myxococcales</taxon>
        <taxon>Cystobacterineae</taxon>
        <taxon>Myxococcaceae</taxon>
        <taxon>Corallococcus</taxon>
    </lineage>
</organism>
<proteinExistence type="predicted"/>
<evidence type="ECO:0000313" key="2">
    <source>
        <dbReference type="EMBL" id="RKH40910.1"/>
    </source>
</evidence>